<accession>A0A8H5U6A8</accession>
<dbReference type="EMBL" id="JAAQPE010000142">
    <property type="protein sequence ID" value="KAF5683486.1"/>
    <property type="molecule type" value="Genomic_DNA"/>
</dbReference>
<evidence type="ECO:0000313" key="2">
    <source>
        <dbReference type="Proteomes" id="UP000572754"/>
    </source>
</evidence>
<gene>
    <name evidence="1" type="ORF">FCIRC_4429</name>
</gene>
<dbReference type="AlphaFoldDB" id="A0A8H5U6A8"/>
<protein>
    <submittedName>
        <fullName evidence="1">Uracil catabolism 4</fullName>
    </submittedName>
</protein>
<reference evidence="1 2" key="2">
    <citation type="submission" date="2020-05" db="EMBL/GenBank/DDBJ databases">
        <title>Identification and distribution of gene clusters putatively required for synthesis of sphingolipid metabolism inhibitors in phylogenetically diverse species of the filamentous fungus Fusarium.</title>
        <authorList>
            <person name="Kim H.-S."/>
            <person name="Busman M."/>
            <person name="Brown D.W."/>
            <person name="Divon H."/>
            <person name="Uhlig S."/>
            <person name="Proctor R.H."/>
        </authorList>
    </citation>
    <scope>NUCLEOTIDE SEQUENCE [LARGE SCALE GENOMIC DNA]</scope>
    <source>
        <strain evidence="1 2">NRRL 25331</strain>
    </source>
</reference>
<reference evidence="2" key="1">
    <citation type="journal article" date="2020" name="BMC Genomics">
        <title>Correction to: Identification and distribution of gene clusters required for synthesis of sphingolipid metabolism inhibitors in diverse species of the filamentous fungus Fusarium.</title>
        <authorList>
            <person name="Kim H.S."/>
            <person name="Lohmar J.M."/>
            <person name="Busman M."/>
            <person name="Brown D.W."/>
            <person name="Naumann T.A."/>
            <person name="Divon H.H."/>
            <person name="Lysoe E."/>
            <person name="Uhlig S."/>
            <person name="Proctor R.H."/>
        </authorList>
    </citation>
    <scope>NUCLEOTIDE SEQUENCE [LARGE SCALE GENOMIC DNA]</scope>
    <source>
        <strain evidence="2">NRRL 25331</strain>
    </source>
</reference>
<name>A0A8H5U6A8_FUSCI</name>
<proteinExistence type="predicted"/>
<organism evidence="1 2">
    <name type="scientific">Fusarium circinatum</name>
    <name type="common">Pitch canker fungus</name>
    <name type="synonym">Gibberella circinata</name>
    <dbReference type="NCBI Taxonomy" id="48490"/>
    <lineage>
        <taxon>Eukaryota</taxon>
        <taxon>Fungi</taxon>
        <taxon>Dikarya</taxon>
        <taxon>Ascomycota</taxon>
        <taxon>Pezizomycotina</taxon>
        <taxon>Sordariomycetes</taxon>
        <taxon>Hypocreomycetidae</taxon>
        <taxon>Hypocreales</taxon>
        <taxon>Nectriaceae</taxon>
        <taxon>Fusarium</taxon>
        <taxon>Fusarium fujikuroi species complex</taxon>
    </lineage>
</organism>
<dbReference type="Proteomes" id="UP000572754">
    <property type="component" value="Unassembled WGS sequence"/>
</dbReference>
<sequence>MPPQQETTPRVRDCFGSFPLEINVYIMESLTLRDLLSLTRASPAAWRHFQQDYAFIVRAHIARFYDHYADPAAIQLLGLLARLRLLRSQVEGKSRDVVENHLKPALDSVLSLRFIEIPPRWDSNLPLLVAAADMIPELREVFFRWRGHRQNDAPKKLDEVPYWGTWRFTESFLRFECFSCIFYHPDGFLSQDMWNLRTIFLRPLIAGEALIPNDVGPWCKRTVHYH</sequence>
<evidence type="ECO:0000313" key="1">
    <source>
        <dbReference type="EMBL" id="KAF5683486.1"/>
    </source>
</evidence>
<comment type="caution">
    <text evidence="1">The sequence shown here is derived from an EMBL/GenBank/DDBJ whole genome shotgun (WGS) entry which is preliminary data.</text>
</comment>
<keyword evidence="2" id="KW-1185">Reference proteome</keyword>